<gene>
    <name evidence="3" type="ORF">B0H16DRAFT_437000</name>
</gene>
<evidence type="ECO:0000256" key="1">
    <source>
        <dbReference type="SAM" id="Phobius"/>
    </source>
</evidence>
<comment type="caution">
    <text evidence="3">The sequence shown here is derived from an EMBL/GenBank/DDBJ whole genome shotgun (WGS) entry which is preliminary data.</text>
</comment>
<sequence length="235" mass="26378">MGSLSAASYVSDLQLVAYVDVACLTVLTYDTFLNAGQEYQHIWKTKWGLINCLYLWTRYGAFVDTTLSVLKSIDPNLGAPCTGISKFNELFSGFGVGIAEVILMIRTYTLYERSKKLLGFFLAMFLASGGITAWDVTHWTADTQPVALVSCNLTSSSDITLVCYYILLATETITVLLTLWKGFHTFALTRSLGLDRPSNLMLSFYRDGIMFLHDYAFNSARFRFVSDRRTDFQSA</sequence>
<dbReference type="Proteomes" id="UP001215598">
    <property type="component" value="Unassembled WGS sequence"/>
</dbReference>
<dbReference type="EMBL" id="JARKIB010000275">
    <property type="protein sequence ID" value="KAJ7717558.1"/>
    <property type="molecule type" value="Genomic_DNA"/>
</dbReference>
<evidence type="ECO:0000313" key="4">
    <source>
        <dbReference type="Proteomes" id="UP001215598"/>
    </source>
</evidence>
<protein>
    <recommendedName>
        <fullName evidence="2">DUF6533 domain-containing protein</fullName>
    </recommendedName>
</protein>
<keyword evidence="1" id="KW-1133">Transmembrane helix</keyword>
<proteinExistence type="predicted"/>
<evidence type="ECO:0000313" key="3">
    <source>
        <dbReference type="EMBL" id="KAJ7717558.1"/>
    </source>
</evidence>
<feature type="transmembrane region" description="Helical" evidence="1">
    <location>
        <begin position="159"/>
        <end position="180"/>
    </location>
</feature>
<feature type="transmembrane region" description="Helical" evidence="1">
    <location>
        <begin position="15"/>
        <end position="35"/>
    </location>
</feature>
<evidence type="ECO:0000259" key="2">
    <source>
        <dbReference type="Pfam" id="PF20151"/>
    </source>
</evidence>
<dbReference type="AlphaFoldDB" id="A0AAD7HCI9"/>
<feature type="transmembrane region" description="Helical" evidence="1">
    <location>
        <begin position="118"/>
        <end position="139"/>
    </location>
</feature>
<reference evidence="3" key="1">
    <citation type="submission" date="2023-03" db="EMBL/GenBank/DDBJ databases">
        <title>Massive genome expansion in bonnet fungi (Mycena s.s.) driven by repeated elements and novel gene families across ecological guilds.</title>
        <authorList>
            <consortium name="Lawrence Berkeley National Laboratory"/>
            <person name="Harder C.B."/>
            <person name="Miyauchi S."/>
            <person name="Viragh M."/>
            <person name="Kuo A."/>
            <person name="Thoen E."/>
            <person name="Andreopoulos B."/>
            <person name="Lu D."/>
            <person name="Skrede I."/>
            <person name="Drula E."/>
            <person name="Henrissat B."/>
            <person name="Morin E."/>
            <person name="Kohler A."/>
            <person name="Barry K."/>
            <person name="LaButti K."/>
            <person name="Morin E."/>
            <person name="Salamov A."/>
            <person name="Lipzen A."/>
            <person name="Mereny Z."/>
            <person name="Hegedus B."/>
            <person name="Baldrian P."/>
            <person name="Stursova M."/>
            <person name="Weitz H."/>
            <person name="Taylor A."/>
            <person name="Grigoriev I.V."/>
            <person name="Nagy L.G."/>
            <person name="Martin F."/>
            <person name="Kauserud H."/>
        </authorList>
    </citation>
    <scope>NUCLEOTIDE SEQUENCE</scope>
    <source>
        <strain evidence="3">CBHHK182m</strain>
    </source>
</reference>
<feature type="domain" description="DUF6533" evidence="2">
    <location>
        <begin position="18"/>
        <end position="62"/>
    </location>
</feature>
<keyword evidence="1" id="KW-0812">Transmembrane</keyword>
<organism evidence="3 4">
    <name type="scientific">Mycena metata</name>
    <dbReference type="NCBI Taxonomy" id="1033252"/>
    <lineage>
        <taxon>Eukaryota</taxon>
        <taxon>Fungi</taxon>
        <taxon>Dikarya</taxon>
        <taxon>Basidiomycota</taxon>
        <taxon>Agaricomycotina</taxon>
        <taxon>Agaricomycetes</taxon>
        <taxon>Agaricomycetidae</taxon>
        <taxon>Agaricales</taxon>
        <taxon>Marasmiineae</taxon>
        <taxon>Mycenaceae</taxon>
        <taxon>Mycena</taxon>
    </lineage>
</organism>
<accession>A0AAD7HCI9</accession>
<name>A0AAD7HCI9_9AGAR</name>
<dbReference type="Pfam" id="PF20151">
    <property type="entry name" value="DUF6533"/>
    <property type="match status" value="1"/>
</dbReference>
<keyword evidence="1" id="KW-0472">Membrane</keyword>
<dbReference type="InterPro" id="IPR045340">
    <property type="entry name" value="DUF6533"/>
</dbReference>
<keyword evidence="4" id="KW-1185">Reference proteome</keyword>